<evidence type="ECO:0000256" key="4">
    <source>
        <dbReference type="PIRNR" id="PIRNR002756"/>
    </source>
</evidence>
<organism evidence="6 7">
    <name type="scientific">Nitrosarchaeum koreense MY1</name>
    <dbReference type="NCBI Taxonomy" id="1001994"/>
    <lineage>
        <taxon>Archaea</taxon>
        <taxon>Nitrososphaerota</taxon>
        <taxon>Nitrososphaeria</taxon>
        <taxon>Nitrosopumilales</taxon>
        <taxon>Nitrosopumilaceae</taxon>
        <taxon>Nitrosarchaeum</taxon>
    </lineage>
</organism>
<name>F9CV85_9ARCH</name>
<dbReference type="Proteomes" id="UP000004440">
    <property type="component" value="Unassembled WGS sequence"/>
</dbReference>
<proteinExistence type="inferred from homology"/>
<dbReference type="AlphaFoldDB" id="F9CV85"/>
<keyword evidence="2 4" id="KW-0813">Transport</keyword>
<evidence type="ECO:0000256" key="1">
    <source>
        <dbReference type="ARBA" id="ARBA00008725"/>
    </source>
</evidence>
<dbReference type="Pfam" id="PF12849">
    <property type="entry name" value="PBP_like_2"/>
    <property type="match status" value="1"/>
</dbReference>
<keyword evidence="7" id="KW-1185">Reference proteome</keyword>
<dbReference type="RefSeq" id="WP_007549883.1">
    <property type="nucleotide sequence ID" value="NZ_AFPU01000001.1"/>
</dbReference>
<evidence type="ECO:0000259" key="5">
    <source>
        <dbReference type="Pfam" id="PF12849"/>
    </source>
</evidence>
<evidence type="ECO:0000313" key="7">
    <source>
        <dbReference type="Proteomes" id="UP000004440"/>
    </source>
</evidence>
<comment type="similarity">
    <text evidence="1 4">Belongs to the PstS family.</text>
</comment>
<dbReference type="InterPro" id="IPR050962">
    <property type="entry name" value="Phosphate-bind_PstS"/>
</dbReference>
<feature type="domain" description="PBP" evidence="5">
    <location>
        <begin position="39"/>
        <end position="312"/>
    </location>
</feature>
<evidence type="ECO:0000313" key="6">
    <source>
        <dbReference type="EMBL" id="EGP93200.1"/>
    </source>
</evidence>
<comment type="caution">
    <text evidence="6">The sequence shown here is derived from an EMBL/GenBank/DDBJ whole genome shotgun (WGS) entry which is preliminary data.</text>
</comment>
<dbReference type="CDD" id="cd13565">
    <property type="entry name" value="PBP2_PstS"/>
    <property type="match status" value="1"/>
</dbReference>
<dbReference type="PATRIC" id="fig|1001994.6.peg.415"/>
<dbReference type="Gene3D" id="3.40.190.10">
    <property type="entry name" value="Periplasmic binding protein-like II"/>
    <property type="match status" value="2"/>
</dbReference>
<dbReference type="PANTHER" id="PTHR42996:SF1">
    <property type="entry name" value="PHOSPHATE-BINDING PROTEIN PSTS"/>
    <property type="match status" value="1"/>
</dbReference>
<protein>
    <recommendedName>
        <fullName evidence="4">Phosphate-binding protein</fullName>
    </recommendedName>
</protein>
<dbReference type="SUPFAM" id="SSF53850">
    <property type="entry name" value="Periplasmic binding protein-like II"/>
    <property type="match status" value="1"/>
</dbReference>
<dbReference type="STRING" id="1001994.MY1_0432"/>
<dbReference type="InterPro" id="IPR024370">
    <property type="entry name" value="PBP_domain"/>
</dbReference>
<dbReference type="InterPro" id="IPR005673">
    <property type="entry name" value="ABC_phos-bd_PstS"/>
</dbReference>
<evidence type="ECO:0000256" key="2">
    <source>
        <dbReference type="ARBA" id="ARBA00022448"/>
    </source>
</evidence>
<keyword evidence="3 4" id="KW-0592">Phosphate transport</keyword>
<dbReference type="EMBL" id="AFPU01000001">
    <property type="protein sequence ID" value="EGP93200.1"/>
    <property type="molecule type" value="Genomic_DNA"/>
</dbReference>
<dbReference type="PANTHER" id="PTHR42996">
    <property type="entry name" value="PHOSPHATE-BINDING PROTEIN PSTS"/>
    <property type="match status" value="1"/>
</dbReference>
<gene>
    <name evidence="6" type="ORF">MY1_0432</name>
</gene>
<dbReference type="GO" id="GO:0035435">
    <property type="term" value="P:phosphate ion transmembrane transport"/>
    <property type="evidence" value="ECO:0007669"/>
    <property type="project" value="InterPro"/>
</dbReference>
<evidence type="ECO:0000256" key="3">
    <source>
        <dbReference type="ARBA" id="ARBA00022592"/>
    </source>
</evidence>
<dbReference type="GO" id="GO:0043190">
    <property type="term" value="C:ATP-binding cassette (ABC) transporter complex"/>
    <property type="evidence" value="ECO:0007669"/>
    <property type="project" value="InterPro"/>
</dbReference>
<dbReference type="PIRSF" id="PIRSF002756">
    <property type="entry name" value="PstS"/>
    <property type="match status" value="1"/>
</dbReference>
<dbReference type="NCBIfam" id="TIGR00975">
    <property type="entry name" value="3a0107s03"/>
    <property type="match status" value="1"/>
</dbReference>
<reference evidence="6 7" key="1">
    <citation type="journal article" date="2011" name="J. Bacteriol.">
        <title>Genome Sequence of an Ammonia-Oxidizing Soil Archaeon, "Candidatus Nitrosoarchaeum koreensis" MY1.</title>
        <authorList>
            <person name="Kim B.K."/>
            <person name="Jung M.Y."/>
            <person name="Yu D.S."/>
            <person name="Park S.J."/>
            <person name="Oh T.K."/>
            <person name="Rhee S.K."/>
            <person name="Kim J.F."/>
        </authorList>
    </citation>
    <scope>NUCLEOTIDE SEQUENCE [LARGE SCALE GENOMIC DNA]</scope>
    <source>
        <strain evidence="6 7">MY1</strain>
    </source>
</reference>
<dbReference type="GO" id="GO:0042301">
    <property type="term" value="F:phosphate ion binding"/>
    <property type="evidence" value="ECO:0007669"/>
    <property type="project" value="InterPro"/>
</dbReference>
<sequence>MITKTTSMLMIATIVAIMAPLNVNAESEPAAPNTSFVYNINGAGATFPFPLIDLWRVEYNADFKNVNLNYQSIGSGGGIKQHIEKTVNFAATDAPLTVKERGLAPNTLHIPETMGGVTIPYNIPEIPKSGLKLTGKVISGIFLGEITKWNDPLIKEHNPGLNLPNQDIVVAHRSDGSGTTFVFTDYLATVDPDGWNAKVGKGKSVPWPVGLAAAGNEGVAGIIKSTTYSIGYVELAYAFQTGMTVASVQNGDKNKFVEPTIDSIAASAASIVDKLPASEADWSAVSMVNAPGPNSYPISSLTYLLLYEDLKDTSKNKEQAKTTLHMIHWMITDGQEFSHSLLYPKLPDNVVELSKKGLSKVKYDGEILWNYDVKTTSKTETKNSNIPDWIRNNAKWWADGLITDEDYIQGLQYLISQGILKV</sequence>
<accession>F9CV85</accession>